<evidence type="ECO:0000256" key="1">
    <source>
        <dbReference type="SAM" id="Phobius"/>
    </source>
</evidence>
<feature type="transmembrane region" description="Helical" evidence="1">
    <location>
        <begin position="21"/>
        <end position="39"/>
    </location>
</feature>
<dbReference type="AlphaFoldDB" id="A0A1E7N445"/>
<keyword evidence="1" id="KW-0472">Membrane</keyword>
<keyword evidence="3" id="KW-1185">Reference proteome</keyword>
<dbReference type="EMBL" id="JPRF03000034">
    <property type="protein sequence ID" value="OEV35455.1"/>
    <property type="molecule type" value="Genomic_DNA"/>
</dbReference>
<dbReference type="GeneID" id="97487320"/>
<evidence type="ECO:0000313" key="2">
    <source>
        <dbReference type="EMBL" id="OEV35455.1"/>
    </source>
</evidence>
<reference evidence="2" key="1">
    <citation type="submission" date="2016-08" db="EMBL/GenBank/DDBJ databases">
        <title>Sequencing, Assembly and Comparative Genomics of S. aureofaciens ATCC 10762.</title>
        <authorList>
            <person name="Gradnigo J.S."/>
            <person name="Johnson N."/>
            <person name="Somerville G.A."/>
        </authorList>
    </citation>
    <scope>NUCLEOTIDE SEQUENCE [LARGE SCALE GENOMIC DNA]</scope>
    <source>
        <strain evidence="2">ATCC 10762</strain>
    </source>
</reference>
<comment type="caution">
    <text evidence="2">The sequence shown here is derived from an EMBL/GenBank/DDBJ whole genome shotgun (WGS) entry which is preliminary data.</text>
</comment>
<evidence type="ECO:0000313" key="3">
    <source>
        <dbReference type="Proteomes" id="UP000037395"/>
    </source>
</evidence>
<dbReference type="RefSeq" id="WP_030598029.1">
    <property type="nucleotide sequence ID" value="NZ_BMUB01000009.1"/>
</dbReference>
<dbReference type="Proteomes" id="UP000037395">
    <property type="component" value="Unassembled WGS sequence"/>
</dbReference>
<accession>A0A1E7N445</accession>
<organism evidence="2 3">
    <name type="scientific">Kitasatospora aureofaciens</name>
    <name type="common">Streptomyces aureofaciens</name>
    <dbReference type="NCBI Taxonomy" id="1894"/>
    <lineage>
        <taxon>Bacteria</taxon>
        <taxon>Bacillati</taxon>
        <taxon>Actinomycetota</taxon>
        <taxon>Actinomycetes</taxon>
        <taxon>Kitasatosporales</taxon>
        <taxon>Streptomycetaceae</taxon>
        <taxon>Kitasatospora</taxon>
    </lineage>
</organism>
<name>A0A1E7N445_KITAU</name>
<gene>
    <name evidence="2" type="ORF">HS99_0032365</name>
</gene>
<keyword evidence="1" id="KW-1133">Transmembrane helix</keyword>
<proteinExistence type="predicted"/>
<sequence>MTNSMRNLSAGELARRFVGRIALGFSGLALIAGAIMVALPGDTGWGGLPVASSVTTAQVTADDRS</sequence>
<keyword evidence="1" id="KW-0812">Transmembrane</keyword>
<protein>
    <submittedName>
        <fullName evidence="2">Uncharacterized protein</fullName>
    </submittedName>
</protein>